<comment type="caution">
    <text evidence="2">The sequence shown here is derived from an EMBL/GenBank/DDBJ whole genome shotgun (WGS) entry which is preliminary data.</text>
</comment>
<proteinExistence type="predicted"/>
<keyword evidence="1" id="KW-1133">Transmembrane helix</keyword>
<evidence type="ECO:0000313" key="2">
    <source>
        <dbReference type="EMBL" id="MTD33902.1"/>
    </source>
</evidence>
<keyword evidence="1" id="KW-0812">Transmembrane</keyword>
<reference evidence="2 3" key="1">
    <citation type="submission" date="2019-11" db="EMBL/GenBank/DDBJ databases">
        <title>Draft genome sequence of Paludibacterium sp. dN18-1.</title>
        <authorList>
            <person name="Im W.-T."/>
        </authorList>
    </citation>
    <scope>NUCLEOTIDE SEQUENCE [LARGE SCALE GENOMIC DNA]</scope>
    <source>
        <strain evidence="3">dN 18-1</strain>
    </source>
</reference>
<accession>A0A844GDQ6</accession>
<evidence type="ECO:0000256" key="1">
    <source>
        <dbReference type="SAM" id="Phobius"/>
    </source>
</evidence>
<gene>
    <name evidence="2" type="ORF">GKE73_15660</name>
</gene>
<dbReference type="Proteomes" id="UP000446658">
    <property type="component" value="Unassembled WGS sequence"/>
</dbReference>
<organism evidence="2 3">
    <name type="scientific">Paludibacterium denitrificans</name>
    <dbReference type="NCBI Taxonomy" id="2675226"/>
    <lineage>
        <taxon>Bacteria</taxon>
        <taxon>Pseudomonadati</taxon>
        <taxon>Pseudomonadota</taxon>
        <taxon>Betaproteobacteria</taxon>
        <taxon>Neisseriales</taxon>
        <taxon>Chromobacteriaceae</taxon>
        <taxon>Paludibacterium</taxon>
    </lineage>
</organism>
<dbReference type="AlphaFoldDB" id="A0A844GDQ6"/>
<feature type="transmembrane region" description="Helical" evidence="1">
    <location>
        <begin position="35"/>
        <end position="54"/>
    </location>
</feature>
<dbReference type="RefSeq" id="WP_230371076.1">
    <property type="nucleotide sequence ID" value="NZ_WLYX01000001.1"/>
</dbReference>
<name>A0A844GDQ6_9NEIS</name>
<dbReference type="EMBL" id="WLYX01000001">
    <property type="protein sequence ID" value="MTD33902.1"/>
    <property type="molecule type" value="Genomic_DNA"/>
</dbReference>
<evidence type="ECO:0000313" key="3">
    <source>
        <dbReference type="Proteomes" id="UP000446658"/>
    </source>
</evidence>
<sequence>MAALVWLIVSVFFLILSALFAPVLSHHDLMVSIFSGFQATSLMALFYHCWVHFFPDFARRHLAKQIRQLESRLAARKTQ</sequence>
<keyword evidence="1" id="KW-0472">Membrane</keyword>
<keyword evidence="3" id="KW-1185">Reference proteome</keyword>
<protein>
    <submittedName>
        <fullName evidence="2">Uncharacterized protein</fullName>
    </submittedName>
</protein>